<protein>
    <submittedName>
        <fullName evidence="2">Uncharacterized protein</fullName>
    </submittedName>
</protein>
<organism evidence="2">
    <name type="scientific">Odontella aurita</name>
    <dbReference type="NCBI Taxonomy" id="265563"/>
    <lineage>
        <taxon>Eukaryota</taxon>
        <taxon>Sar</taxon>
        <taxon>Stramenopiles</taxon>
        <taxon>Ochrophyta</taxon>
        <taxon>Bacillariophyta</taxon>
        <taxon>Mediophyceae</taxon>
        <taxon>Biddulphiophycidae</taxon>
        <taxon>Eupodiscales</taxon>
        <taxon>Odontellaceae</taxon>
        <taxon>Odontella</taxon>
    </lineage>
</organism>
<dbReference type="EMBL" id="HBKQ01010885">
    <property type="protein sequence ID" value="CAE2218261.1"/>
    <property type="molecule type" value="Transcribed_RNA"/>
</dbReference>
<gene>
    <name evidence="2" type="ORF">OAUR00152_LOCUS7314</name>
</gene>
<reference evidence="2" key="1">
    <citation type="submission" date="2021-01" db="EMBL/GenBank/DDBJ databases">
        <authorList>
            <person name="Corre E."/>
            <person name="Pelletier E."/>
            <person name="Niang G."/>
            <person name="Scheremetjew M."/>
            <person name="Finn R."/>
            <person name="Kale V."/>
            <person name="Holt S."/>
            <person name="Cochrane G."/>
            <person name="Meng A."/>
            <person name="Brown T."/>
            <person name="Cohen L."/>
        </authorList>
    </citation>
    <scope>NUCLEOTIDE SEQUENCE</scope>
    <source>
        <strain evidence="2">Isolate 1302-5</strain>
    </source>
</reference>
<feature type="region of interest" description="Disordered" evidence="1">
    <location>
        <begin position="108"/>
        <end position="143"/>
    </location>
</feature>
<sequence>MRSIFRDSRSFRLGCRASRYACSGSSSHHCWCSDGSADPRAAEECSVKVAAATKKRGALLALNMILHCYEQFSEVLEKRILYNSFTLGSKLGGRAPFAVADRTLTSRGEKAGTLAKNPPWARTRRQGSERAIKHDAATERSPR</sequence>
<name>A0A7S4I4U3_9STRA</name>
<proteinExistence type="predicted"/>
<evidence type="ECO:0000256" key="1">
    <source>
        <dbReference type="SAM" id="MobiDB-lite"/>
    </source>
</evidence>
<feature type="compositionally biased region" description="Basic and acidic residues" evidence="1">
    <location>
        <begin position="126"/>
        <end position="143"/>
    </location>
</feature>
<accession>A0A7S4I4U3</accession>
<dbReference type="AlphaFoldDB" id="A0A7S4I4U3"/>
<evidence type="ECO:0000313" key="2">
    <source>
        <dbReference type="EMBL" id="CAE2218261.1"/>
    </source>
</evidence>